<reference evidence="2" key="1">
    <citation type="submission" date="2023-06" db="EMBL/GenBank/DDBJ databases">
        <authorList>
            <consortium name="Lawrence Berkeley National Laboratory"/>
            <person name="Ahrendt S."/>
            <person name="Sahu N."/>
            <person name="Indic B."/>
            <person name="Wong-Bajracharya J."/>
            <person name="Merenyi Z."/>
            <person name="Ke H.-M."/>
            <person name="Monk M."/>
            <person name="Kocsube S."/>
            <person name="Drula E."/>
            <person name="Lipzen A."/>
            <person name="Balint B."/>
            <person name="Henrissat B."/>
            <person name="Andreopoulos B."/>
            <person name="Martin F.M."/>
            <person name="Harder C.B."/>
            <person name="Rigling D."/>
            <person name="Ford K.L."/>
            <person name="Foster G.D."/>
            <person name="Pangilinan J."/>
            <person name="Papanicolaou A."/>
            <person name="Barry K."/>
            <person name="LaButti K."/>
            <person name="Viragh M."/>
            <person name="Koriabine M."/>
            <person name="Yan M."/>
            <person name="Riley R."/>
            <person name="Champramary S."/>
            <person name="Plett K.L."/>
            <person name="Tsai I.J."/>
            <person name="Slot J."/>
            <person name="Sipos G."/>
            <person name="Plett J."/>
            <person name="Nagy L.G."/>
            <person name="Grigoriev I.V."/>
        </authorList>
    </citation>
    <scope>NUCLEOTIDE SEQUENCE</scope>
    <source>
        <strain evidence="2">CCBAS 213</strain>
    </source>
</reference>
<evidence type="ECO:0000313" key="2">
    <source>
        <dbReference type="EMBL" id="KAK0469236.1"/>
    </source>
</evidence>
<keyword evidence="3" id="KW-1185">Reference proteome</keyword>
<dbReference type="GO" id="GO:0005634">
    <property type="term" value="C:nucleus"/>
    <property type="evidence" value="ECO:0007669"/>
    <property type="project" value="TreeGrafter"/>
</dbReference>
<dbReference type="GO" id="GO:0004725">
    <property type="term" value="F:protein tyrosine phosphatase activity"/>
    <property type="evidence" value="ECO:0007669"/>
    <property type="project" value="TreeGrafter"/>
</dbReference>
<dbReference type="PROSITE" id="PS50206">
    <property type="entry name" value="RHODANESE_3"/>
    <property type="match status" value="1"/>
</dbReference>
<dbReference type="InterPro" id="IPR001763">
    <property type="entry name" value="Rhodanese-like_dom"/>
</dbReference>
<dbReference type="InterPro" id="IPR036873">
    <property type="entry name" value="Rhodanese-like_dom_sf"/>
</dbReference>
<dbReference type="Gene3D" id="3.40.250.10">
    <property type="entry name" value="Rhodanese-like domain"/>
    <property type="match status" value="1"/>
</dbReference>
<dbReference type="SUPFAM" id="SSF52821">
    <property type="entry name" value="Rhodanese/Cell cycle control phosphatase"/>
    <property type="match status" value="1"/>
</dbReference>
<sequence length="141" mass="15550">MSGNTSSELWHDAFPQPQSTVEMISAADLHSLLADAKSGQILVVDVRRTDFEGSFIKGAINLPAHSFYPTLQSLMPILTRYPLVVFHCNNCKPGGRGPRAAGWYQDELNRRGLTESRAAVLEGGIKGWISKYSDDELTSRL</sequence>
<dbReference type="EMBL" id="JAUEPS010000001">
    <property type="protein sequence ID" value="KAK0469236.1"/>
    <property type="molecule type" value="Genomic_DNA"/>
</dbReference>
<dbReference type="SMART" id="SM00450">
    <property type="entry name" value="RHOD"/>
    <property type="match status" value="1"/>
</dbReference>
<organism evidence="2 3">
    <name type="scientific">Armillaria tabescens</name>
    <name type="common">Ringless honey mushroom</name>
    <name type="synonym">Agaricus tabescens</name>
    <dbReference type="NCBI Taxonomy" id="1929756"/>
    <lineage>
        <taxon>Eukaryota</taxon>
        <taxon>Fungi</taxon>
        <taxon>Dikarya</taxon>
        <taxon>Basidiomycota</taxon>
        <taxon>Agaricomycotina</taxon>
        <taxon>Agaricomycetes</taxon>
        <taxon>Agaricomycetidae</taxon>
        <taxon>Agaricales</taxon>
        <taxon>Marasmiineae</taxon>
        <taxon>Physalacriaceae</taxon>
        <taxon>Desarmillaria</taxon>
    </lineage>
</organism>
<comment type="caution">
    <text evidence="2">The sequence shown here is derived from an EMBL/GenBank/DDBJ whole genome shotgun (WGS) entry which is preliminary data.</text>
</comment>
<evidence type="ECO:0000313" key="3">
    <source>
        <dbReference type="Proteomes" id="UP001175211"/>
    </source>
</evidence>
<proteinExistence type="predicted"/>
<feature type="domain" description="Rhodanese" evidence="1">
    <location>
        <begin position="37"/>
        <end position="137"/>
    </location>
</feature>
<dbReference type="PANTHER" id="PTHR10828">
    <property type="entry name" value="M-PHASE INDUCER PHOSPHATASE DUAL SPECIFICITY PHOSPHATASE CDC25"/>
    <property type="match status" value="1"/>
</dbReference>
<dbReference type="AlphaFoldDB" id="A0AA39NP72"/>
<dbReference type="PANTHER" id="PTHR10828:SF50">
    <property type="entry name" value="REDUCTASE (ARC2), PUTATIVE (AFU_ORTHOLOGUE AFUA_6G13400)-RELATED"/>
    <property type="match status" value="1"/>
</dbReference>
<dbReference type="RefSeq" id="XP_060339029.1">
    <property type="nucleotide sequence ID" value="XM_060469055.1"/>
</dbReference>
<dbReference type="GO" id="GO:0005737">
    <property type="term" value="C:cytoplasm"/>
    <property type="evidence" value="ECO:0007669"/>
    <property type="project" value="TreeGrafter"/>
</dbReference>
<dbReference type="GeneID" id="85352603"/>
<dbReference type="Pfam" id="PF00581">
    <property type="entry name" value="Rhodanese"/>
    <property type="match status" value="1"/>
</dbReference>
<gene>
    <name evidence="2" type="ORF">EV420DRAFT_1472498</name>
</gene>
<protein>
    <submittedName>
        <fullName evidence="2">Rhodanese-like domain-containing protein</fullName>
    </submittedName>
</protein>
<name>A0AA39NP72_ARMTA</name>
<dbReference type="Proteomes" id="UP001175211">
    <property type="component" value="Unassembled WGS sequence"/>
</dbReference>
<evidence type="ECO:0000259" key="1">
    <source>
        <dbReference type="PROSITE" id="PS50206"/>
    </source>
</evidence>
<accession>A0AA39NP72</accession>